<dbReference type="Pfam" id="PF01832">
    <property type="entry name" value="Glucosaminidase"/>
    <property type="match status" value="1"/>
</dbReference>
<organism evidence="4 5">
    <name type="scientific">Clostridium tetani</name>
    <dbReference type="NCBI Taxonomy" id="1513"/>
    <lineage>
        <taxon>Bacteria</taxon>
        <taxon>Bacillati</taxon>
        <taxon>Bacillota</taxon>
        <taxon>Clostridia</taxon>
        <taxon>Eubacteriales</taxon>
        <taxon>Clostridiaceae</taxon>
        <taxon>Clostridium</taxon>
    </lineage>
</organism>
<dbReference type="RefSeq" id="WP_129030332.1">
    <property type="nucleotide sequence ID" value="NZ_QMAP01000006.1"/>
</dbReference>
<dbReference type="Proteomes" id="UP000290921">
    <property type="component" value="Unassembled WGS sequence"/>
</dbReference>
<proteinExistence type="predicted"/>
<evidence type="ECO:0000256" key="1">
    <source>
        <dbReference type="ARBA" id="ARBA00022801"/>
    </source>
</evidence>
<gene>
    <name evidence="4" type="ORF">DP130_07060</name>
</gene>
<comment type="caution">
    <text evidence="4">The sequence shown here is derived from an EMBL/GenBank/DDBJ whole genome shotgun (WGS) entry which is preliminary data.</text>
</comment>
<name>A0A4Q0VBQ5_CLOTA</name>
<dbReference type="EMBL" id="QMAP01000006">
    <property type="protein sequence ID" value="RXI48484.1"/>
    <property type="molecule type" value="Genomic_DNA"/>
</dbReference>
<sequence>MRKIYKLFKLTILLFILLASFTFFKSINNKEFISNSSAKVYINSSDKISKDIGLQINWKEVAALHGVYLKNNFSNASEEEVLNLAKKFVDKNTHSTKFKGSIYKLVPLEEVMNNLSFKEKEKKKVYKNLDLLKDKYIVKVSEEKETFINALTPEAKSIYKEYDILPSIVIGQAILESDWGKSKLSSNYNNLFGIKATTSWKGKTVKMETSENYDDTIIDVFRSYDSKGNSLKDYAKFLKDNRRYKENGVFNSKTYIEQADSITKAGYSTKKDKDGNHMYGNLLTEIIREYNLQLIDNEVQNEYFKQIYSQQENF</sequence>
<evidence type="ECO:0000256" key="2">
    <source>
        <dbReference type="SAM" id="Coils"/>
    </source>
</evidence>
<evidence type="ECO:0000259" key="3">
    <source>
        <dbReference type="SMART" id="SM00047"/>
    </source>
</evidence>
<protein>
    <submittedName>
        <fullName evidence="4">Mannosyl-glycoprotein endo-beta-N-acetylglucosamidase</fullName>
    </submittedName>
</protein>
<dbReference type="SMART" id="SM00047">
    <property type="entry name" value="LYZ2"/>
    <property type="match status" value="1"/>
</dbReference>
<evidence type="ECO:0000313" key="4">
    <source>
        <dbReference type="EMBL" id="RXI48484.1"/>
    </source>
</evidence>
<dbReference type="InterPro" id="IPR002901">
    <property type="entry name" value="MGlyc_endo_b_GlcNAc-like_dom"/>
</dbReference>
<dbReference type="PANTHER" id="PTHR33308:SF9">
    <property type="entry name" value="PEPTIDOGLYCAN HYDROLASE FLGJ"/>
    <property type="match status" value="1"/>
</dbReference>
<feature type="coiled-coil region" evidence="2">
    <location>
        <begin position="108"/>
        <end position="135"/>
    </location>
</feature>
<evidence type="ECO:0000313" key="5">
    <source>
        <dbReference type="Proteomes" id="UP000290921"/>
    </source>
</evidence>
<dbReference type="AlphaFoldDB" id="A0A4Q0VBQ5"/>
<dbReference type="InterPro" id="IPR051056">
    <property type="entry name" value="Glycosyl_Hydrolase_73"/>
</dbReference>
<dbReference type="PANTHER" id="PTHR33308">
    <property type="entry name" value="PEPTIDOGLYCAN HYDROLASE FLGJ"/>
    <property type="match status" value="1"/>
</dbReference>
<keyword evidence="2" id="KW-0175">Coiled coil</keyword>
<dbReference type="Gene3D" id="1.10.530.10">
    <property type="match status" value="1"/>
</dbReference>
<dbReference type="GO" id="GO:0004040">
    <property type="term" value="F:amidase activity"/>
    <property type="evidence" value="ECO:0007669"/>
    <property type="project" value="InterPro"/>
</dbReference>
<reference evidence="4 5" key="1">
    <citation type="submission" date="2018-06" db="EMBL/GenBank/DDBJ databases">
        <title>Genome conservation of Clostridium tetani.</title>
        <authorList>
            <person name="Bruggemann H."/>
            <person name="Popoff M.R."/>
        </authorList>
    </citation>
    <scope>NUCLEOTIDE SEQUENCE [LARGE SCALE GENOMIC DNA]</scope>
    <source>
        <strain evidence="4 5">2017.061</strain>
    </source>
</reference>
<feature type="domain" description="Mannosyl-glycoprotein endo-beta-N-acetylglucosamidase-like" evidence="3">
    <location>
        <begin position="135"/>
        <end position="296"/>
    </location>
</feature>
<keyword evidence="1" id="KW-0378">Hydrolase</keyword>
<accession>A0A4Q0VBQ5</accession>